<name>A0AAV5ECL7_ELECO</name>
<feature type="transmembrane region" description="Helical" evidence="7">
    <location>
        <begin position="178"/>
        <end position="197"/>
    </location>
</feature>
<dbReference type="SUPFAM" id="SSF103473">
    <property type="entry name" value="MFS general substrate transporter"/>
    <property type="match status" value="1"/>
</dbReference>
<reference evidence="8" key="2">
    <citation type="submission" date="2021-12" db="EMBL/GenBank/DDBJ databases">
        <title>Resequencing data analysis of finger millet.</title>
        <authorList>
            <person name="Hatakeyama M."/>
            <person name="Aluri S."/>
            <person name="Balachadran M.T."/>
            <person name="Sivarajan S.R."/>
            <person name="Poveda L."/>
            <person name="Shimizu-Inatsugi R."/>
            <person name="Schlapbach R."/>
            <person name="Sreeman S.M."/>
            <person name="Shimizu K.K."/>
        </authorList>
    </citation>
    <scope>NUCLEOTIDE SEQUENCE</scope>
</reference>
<evidence type="ECO:0000256" key="6">
    <source>
        <dbReference type="RuleBase" id="RU003755"/>
    </source>
</evidence>
<dbReference type="PANTHER" id="PTHR11654">
    <property type="entry name" value="OLIGOPEPTIDE TRANSPORTER-RELATED"/>
    <property type="match status" value="1"/>
</dbReference>
<feature type="transmembrane region" description="Helical" evidence="7">
    <location>
        <begin position="366"/>
        <end position="390"/>
    </location>
</feature>
<dbReference type="PROSITE" id="PS01023">
    <property type="entry name" value="PTR2_2"/>
    <property type="match status" value="1"/>
</dbReference>
<feature type="transmembrane region" description="Helical" evidence="7">
    <location>
        <begin position="514"/>
        <end position="536"/>
    </location>
</feature>
<keyword evidence="9" id="KW-1185">Reference proteome</keyword>
<feature type="transmembrane region" description="Helical" evidence="7">
    <location>
        <begin position="76"/>
        <end position="96"/>
    </location>
</feature>
<keyword evidence="3 6" id="KW-0812">Transmembrane</keyword>
<evidence type="ECO:0000256" key="3">
    <source>
        <dbReference type="ARBA" id="ARBA00022692"/>
    </source>
</evidence>
<dbReference type="InterPro" id="IPR036259">
    <property type="entry name" value="MFS_trans_sf"/>
</dbReference>
<evidence type="ECO:0000313" key="9">
    <source>
        <dbReference type="Proteomes" id="UP001054889"/>
    </source>
</evidence>
<comment type="caution">
    <text evidence="8">The sequence shown here is derived from an EMBL/GenBank/DDBJ whole genome shotgun (WGS) entry which is preliminary data.</text>
</comment>
<feature type="transmembrane region" description="Helical" evidence="7">
    <location>
        <begin position="103"/>
        <end position="123"/>
    </location>
</feature>
<sequence length="541" mass="59630">MLEQCSRQYAPRLKLTPNTQASPKHIGTGKWRACVMILGTELSEVLAFAGIARNLVTYLTDVVHESNVVAAADVSTWMGTCFLTPLLGAFLADSYWGRYKTILIFLSVYTLGLITLALSAWLATILSMGLRRAVVFLGLFLVALGVGGIKPCVSPFGAEQFDDADPGERDAKASFFNWYYFCVNMGALLGSTVLVWVQERVSWWLAFGILAAVMTIAFIIFVSSKKVYRFQQVQNPPRATGPLTTVCQVAVAAVRNRNIELPRDSSFLHDKRNSLHKIEHTDEFTFLDKAAVVSSGKAVTEEAASPWNLCTVTQVEEVKMLLRLCSVWPTVIFFFTVTSQMSTTFLEQGKVMDNRIIGTFSVPPAIVSSIEVVSILLCIPAYEAVLLPLACRITGKERGITLLQRLGIGLVLATLTMAYVALLEMKRLQAASPVSIIWQAPAYFVLGAAEVFTSVGLIEFFYDQSPDTMKSLCTAMSLVAVSAGNYLNSLIIAVLAWATTWIPEDLNQGRLDCFFWMMAVLSSVNMLAFLCSAMRYNYRGK</sequence>
<dbReference type="GO" id="GO:0022857">
    <property type="term" value="F:transmembrane transporter activity"/>
    <property type="evidence" value="ECO:0007669"/>
    <property type="project" value="InterPro"/>
</dbReference>
<reference evidence="8" key="1">
    <citation type="journal article" date="2018" name="DNA Res.">
        <title>Multiple hybrid de novo genome assembly of finger millet, an orphan allotetraploid crop.</title>
        <authorList>
            <person name="Hatakeyama M."/>
            <person name="Aluri S."/>
            <person name="Balachadran M.T."/>
            <person name="Sivarajan S.R."/>
            <person name="Patrignani A."/>
            <person name="Gruter S."/>
            <person name="Poveda L."/>
            <person name="Shimizu-Inatsugi R."/>
            <person name="Baeten J."/>
            <person name="Francoijs K.J."/>
            <person name="Nataraja K.N."/>
            <person name="Reddy Y.A.N."/>
            <person name="Phadnis S."/>
            <person name="Ravikumar R.L."/>
            <person name="Schlapbach R."/>
            <person name="Sreeman S.M."/>
            <person name="Shimizu K.K."/>
        </authorList>
    </citation>
    <scope>NUCLEOTIDE SEQUENCE</scope>
</reference>
<evidence type="ECO:0000256" key="5">
    <source>
        <dbReference type="ARBA" id="ARBA00023136"/>
    </source>
</evidence>
<feature type="transmembrane region" description="Helical" evidence="7">
    <location>
        <begin position="402"/>
        <end position="422"/>
    </location>
</feature>
<dbReference type="Gene3D" id="1.20.1250.20">
    <property type="entry name" value="MFS general substrate transporter like domains"/>
    <property type="match status" value="1"/>
</dbReference>
<protein>
    <submittedName>
        <fullName evidence="8">Uncharacterized protein</fullName>
    </submittedName>
</protein>
<comment type="subcellular location">
    <subcellularLocation>
        <location evidence="1 6">Membrane</location>
        <topology evidence="1 6">Multi-pass membrane protein</topology>
    </subcellularLocation>
</comment>
<feature type="transmembrane region" description="Helical" evidence="7">
    <location>
        <begin position="442"/>
        <end position="462"/>
    </location>
</feature>
<dbReference type="GO" id="GO:0016020">
    <property type="term" value="C:membrane"/>
    <property type="evidence" value="ECO:0007669"/>
    <property type="project" value="UniProtKB-SubCell"/>
</dbReference>
<gene>
    <name evidence="8" type="primary">gb07911</name>
    <name evidence="8" type="ORF">PR202_gb07911</name>
</gene>
<feature type="transmembrane region" description="Helical" evidence="7">
    <location>
        <begin position="474"/>
        <end position="502"/>
    </location>
</feature>
<organism evidence="8 9">
    <name type="scientific">Eleusine coracana subsp. coracana</name>
    <dbReference type="NCBI Taxonomy" id="191504"/>
    <lineage>
        <taxon>Eukaryota</taxon>
        <taxon>Viridiplantae</taxon>
        <taxon>Streptophyta</taxon>
        <taxon>Embryophyta</taxon>
        <taxon>Tracheophyta</taxon>
        <taxon>Spermatophyta</taxon>
        <taxon>Magnoliopsida</taxon>
        <taxon>Liliopsida</taxon>
        <taxon>Poales</taxon>
        <taxon>Poaceae</taxon>
        <taxon>PACMAD clade</taxon>
        <taxon>Chloridoideae</taxon>
        <taxon>Cynodonteae</taxon>
        <taxon>Eleusininae</taxon>
        <taxon>Eleusine</taxon>
    </lineage>
</organism>
<dbReference type="EMBL" id="BQKI01000075">
    <property type="protein sequence ID" value="GJN20522.1"/>
    <property type="molecule type" value="Genomic_DNA"/>
</dbReference>
<feature type="transmembrane region" description="Helical" evidence="7">
    <location>
        <begin position="129"/>
        <end position="149"/>
    </location>
</feature>
<accession>A0AAV5ECL7</accession>
<dbReference type="AlphaFoldDB" id="A0AAV5ECL7"/>
<dbReference type="GO" id="GO:0006857">
    <property type="term" value="P:oligopeptide transport"/>
    <property type="evidence" value="ECO:0007669"/>
    <property type="project" value="InterPro"/>
</dbReference>
<keyword evidence="4 7" id="KW-1133">Transmembrane helix</keyword>
<evidence type="ECO:0000256" key="7">
    <source>
        <dbReference type="SAM" id="Phobius"/>
    </source>
</evidence>
<dbReference type="InterPro" id="IPR018456">
    <property type="entry name" value="PTR2_symporter_CS"/>
</dbReference>
<evidence type="ECO:0000256" key="4">
    <source>
        <dbReference type="ARBA" id="ARBA00022989"/>
    </source>
</evidence>
<evidence type="ECO:0000256" key="1">
    <source>
        <dbReference type="ARBA" id="ARBA00004141"/>
    </source>
</evidence>
<dbReference type="InterPro" id="IPR000109">
    <property type="entry name" value="POT_fam"/>
</dbReference>
<dbReference type="Pfam" id="PF00854">
    <property type="entry name" value="PTR2"/>
    <property type="match status" value="1"/>
</dbReference>
<feature type="transmembrane region" description="Helical" evidence="7">
    <location>
        <begin position="203"/>
        <end position="222"/>
    </location>
</feature>
<comment type="similarity">
    <text evidence="2 6">Belongs to the major facilitator superfamily. Proton-dependent oligopeptide transporter (POT/PTR) (TC 2.A.17) family.</text>
</comment>
<feature type="transmembrane region" description="Helical" evidence="7">
    <location>
        <begin position="327"/>
        <end position="346"/>
    </location>
</feature>
<evidence type="ECO:0000256" key="2">
    <source>
        <dbReference type="ARBA" id="ARBA00005982"/>
    </source>
</evidence>
<keyword evidence="5 7" id="KW-0472">Membrane</keyword>
<feature type="transmembrane region" description="Helical" evidence="7">
    <location>
        <begin position="33"/>
        <end position="56"/>
    </location>
</feature>
<dbReference type="Proteomes" id="UP001054889">
    <property type="component" value="Unassembled WGS sequence"/>
</dbReference>
<keyword evidence="6" id="KW-0813">Transport</keyword>
<evidence type="ECO:0000313" key="8">
    <source>
        <dbReference type="EMBL" id="GJN20522.1"/>
    </source>
</evidence>
<proteinExistence type="inferred from homology"/>